<dbReference type="PANTHER" id="PTHR14614:SF164">
    <property type="entry name" value="HISTONE-ARGININE METHYLTRANSFERASE METTL23"/>
    <property type="match status" value="1"/>
</dbReference>
<dbReference type="SUPFAM" id="SSF53335">
    <property type="entry name" value="S-adenosyl-L-methionine-dependent methyltransferases"/>
    <property type="match status" value="1"/>
</dbReference>
<dbReference type="Gene3D" id="3.40.50.150">
    <property type="entry name" value="Vaccinia Virus protein VP39"/>
    <property type="match status" value="1"/>
</dbReference>
<evidence type="ECO:0000313" key="6">
    <source>
        <dbReference type="Proteomes" id="UP001497482"/>
    </source>
</evidence>
<organism evidence="5 6">
    <name type="scientific">Knipowitschia caucasica</name>
    <name type="common">Caucasian dwarf goby</name>
    <name type="synonym">Pomatoschistus caucasicus</name>
    <dbReference type="NCBI Taxonomy" id="637954"/>
    <lineage>
        <taxon>Eukaryota</taxon>
        <taxon>Metazoa</taxon>
        <taxon>Chordata</taxon>
        <taxon>Craniata</taxon>
        <taxon>Vertebrata</taxon>
        <taxon>Euteleostomi</taxon>
        <taxon>Actinopterygii</taxon>
        <taxon>Neopterygii</taxon>
        <taxon>Teleostei</taxon>
        <taxon>Neoteleostei</taxon>
        <taxon>Acanthomorphata</taxon>
        <taxon>Gobiaria</taxon>
        <taxon>Gobiiformes</taxon>
        <taxon>Gobioidei</taxon>
        <taxon>Gobiidae</taxon>
        <taxon>Gobiinae</taxon>
        <taxon>Knipowitschia</taxon>
    </lineage>
</organism>
<dbReference type="AlphaFoldDB" id="A0AAV2KN33"/>
<keyword evidence="2" id="KW-0808">Transferase</keyword>
<evidence type="ECO:0000313" key="5">
    <source>
        <dbReference type="EMBL" id="CAL1589444.1"/>
    </source>
</evidence>
<keyword evidence="1" id="KW-0489">Methyltransferase</keyword>
<comment type="similarity">
    <text evidence="4">Belongs to the methyltransferase superfamily. METTL23 family.</text>
</comment>
<reference evidence="5 6" key="1">
    <citation type="submission" date="2024-04" db="EMBL/GenBank/DDBJ databases">
        <authorList>
            <person name="Waldvogel A.-M."/>
            <person name="Schoenle A."/>
        </authorList>
    </citation>
    <scope>NUCLEOTIDE SEQUENCE [LARGE SCALE GENOMIC DNA]</scope>
</reference>
<evidence type="ECO:0000256" key="3">
    <source>
        <dbReference type="ARBA" id="ARBA00022691"/>
    </source>
</evidence>
<evidence type="ECO:0000256" key="4">
    <source>
        <dbReference type="ARBA" id="ARBA00043988"/>
    </source>
</evidence>
<protein>
    <recommendedName>
        <fullName evidence="7">Methyltransferase-like protein 23</fullName>
    </recommendedName>
</protein>
<gene>
    <name evidence="5" type="ORF">KC01_LOCUS19074</name>
</gene>
<dbReference type="GO" id="GO:0032259">
    <property type="term" value="P:methylation"/>
    <property type="evidence" value="ECO:0007669"/>
    <property type="project" value="UniProtKB-KW"/>
</dbReference>
<dbReference type="InterPro" id="IPR019410">
    <property type="entry name" value="Methyltransf_16"/>
</dbReference>
<name>A0AAV2KN33_KNICA</name>
<dbReference type="GO" id="GO:0008168">
    <property type="term" value="F:methyltransferase activity"/>
    <property type="evidence" value="ECO:0007669"/>
    <property type="project" value="UniProtKB-KW"/>
</dbReference>
<dbReference type="Proteomes" id="UP001497482">
    <property type="component" value="Chromosome 18"/>
</dbReference>
<evidence type="ECO:0000256" key="1">
    <source>
        <dbReference type="ARBA" id="ARBA00022603"/>
    </source>
</evidence>
<proteinExistence type="inferred from homology"/>
<evidence type="ECO:0008006" key="7">
    <source>
        <dbReference type="Google" id="ProtNLM"/>
    </source>
</evidence>
<keyword evidence="6" id="KW-1185">Reference proteome</keyword>
<evidence type="ECO:0000256" key="2">
    <source>
        <dbReference type="ARBA" id="ARBA00022679"/>
    </source>
</evidence>
<dbReference type="Pfam" id="PF10294">
    <property type="entry name" value="Methyltransf_16"/>
    <property type="match status" value="1"/>
</dbReference>
<sequence length="269" mass="29766">MAAEGARGLSQTQKVFTFKDEEESVTVTIPEVLDPEFGMYVWPCAVVLAQFVWKRRGALRNRTVLEIGAGVSLPGVLAARLGSRVFLSDSAQLHSLQNCVQSCRANGLEVREVRSEVTAGTKATVGSEVGILPLSWGHMTPALLSLPPVDVILGSDVFYSPQDFESVLVTVAMLFRKNPLAQFWTTYQVRSSDWSIELLQSLSLAVCCLLSSDWSIELLLSRWRMSCELVPLRSFDADRPELAGSRLPGNHSVQMMLVAPDNRRRSLQR</sequence>
<keyword evidence="3" id="KW-0949">S-adenosyl-L-methionine</keyword>
<dbReference type="PANTHER" id="PTHR14614">
    <property type="entry name" value="HEPATOCELLULAR CARCINOMA-ASSOCIATED ANTIGEN"/>
    <property type="match status" value="1"/>
</dbReference>
<dbReference type="InterPro" id="IPR029063">
    <property type="entry name" value="SAM-dependent_MTases_sf"/>
</dbReference>
<dbReference type="EMBL" id="OZ035840">
    <property type="protein sequence ID" value="CAL1589444.1"/>
    <property type="molecule type" value="Genomic_DNA"/>
</dbReference>
<dbReference type="GO" id="GO:0005737">
    <property type="term" value="C:cytoplasm"/>
    <property type="evidence" value="ECO:0007669"/>
    <property type="project" value="TreeGrafter"/>
</dbReference>
<dbReference type="GO" id="GO:0005634">
    <property type="term" value="C:nucleus"/>
    <property type="evidence" value="ECO:0007669"/>
    <property type="project" value="TreeGrafter"/>
</dbReference>
<accession>A0AAV2KN33</accession>